<dbReference type="PANTHER" id="PTHR45641:SF1">
    <property type="entry name" value="AAA+ ATPASE DOMAIN-CONTAINING PROTEIN"/>
    <property type="match status" value="1"/>
</dbReference>
<protein>
    <recommendedName>
        <fullName evidence="7">Nephrocystin-3</fullName>
    </recommendedName>
</protein>
<dbReference type="SUPFAM" id="SSF48452">
    <property type="entry name" value="TPR-like"/>
    <property type="match status" value="1"/>
</dbReference>
<dbReference type="OrthoDB" id="5976662at2759"/>
<evidence type="ECO:0000256" key="1">
    <source>
        <dbReference type="ARBA" id="ARBA00022737"/>
    </source>
</evidence>
<evidence type="ECO:0000256" key="3">
    <source>
        <dbReference type="PROSITE-ProRule" id="PRU00339"/>
    </source>
</evidence>
<keyword evidence="2 3" id="KW-0802">TPR repeat</keyword>
<proteinExistence type="predicted"/>
<evidence type="ECO:0000256" key="2">
    <source>
        <dbReference type="ARBA" id="ARBA00022803"/>
    </source>
</evidence>
<organism evidence="5 6">
    <name type="scientific">Desmophyllum pertusum</name>
    <dbReference type="NCBI Taxonomy" id="174260"/>
    <lineage>
        <taxon>Eukaryota</taxon>
        <taxon>Metazoa</taxon>
        <taxon>Cnidaria</taxon>
        <taxon>Anthozoa</taxon>
        <taxon>Hexacorallia</taxon>
        <taxon>Scleractinia</taxon>
        <taxon>Caryophylliina</taxon>
        <taxon>Caryophylliidae</taxon>
        <taxon>Desmophyllum</taxon>
    </lineage>
</organism>
<dbReference type="SMART" id="SM00028">
    <property type="entry name" value="TPR"/>
    <property type="match status" value="5"/>
</dbReference>
<name>A0A9W9YYI3_9CNID</name>
<keyword evidence="6" id="KW-1185">Reference proteome</keyword>
<dbReference type="SUPFAM" id="SSF52540">
    <property type="entry name" value="P-loop containing nucleoside triphosphate hydrolases"/>
    <property type="match status" value="1"/>
</dbReference>
<dbReference type="Pfam" id="PF13424">
    <property type="entry name" value="TPR_12"/>
    <property type="match status" value="2"/>
</dbReference>
<feature type="region of interest" description="Disordered" evidence="4">
    <location>
        <begin position="865"/>
        <end position="895"/>
    </location>
</feature>
<dbReference type="AlphaFoldDB" id="A0A9W9YYI3"/>
<feature type="repeat" description="TPR" evidence="3">
    <location>
        <begin position="532"/>
        <end position="565"/>
    </location>
</feature>
<dbReference type="InterPro" id="IPR011990">
    <property type="entry name" value="TPR-like_helical_dom_sf"/>
</dbReference>
<evidence type="ECO:0000256" key="4">
    <source>
        <dbReference type="SAM" id="MobiDB-lite"/>
    </source>
</evidence>
<keyword evidence="1" id="KW-0677">Repeat</keyword>
<dbReference type="InterPro" id="IPR019734">
    <property type="entry name" value="TPR_rpt"/>
</dbReference>
<sequence>MLALDTKRTIIKYEENPVIEQLQKLRKESQNDVLLLLDNVDQFSGGDDDPVKSLNAKLIAFLRRLVDNKDKNMDMKGNERKARLKVLLISRTRFHGRGLDESDYYELKALERGISKEILQVTGGLANMESNQIEKLVELCKGKPLLLNGLAAILRQKIATAGNLLETIEQELEKEPQDKTNRTAKQDKQDRETWDCLSEGIDDEQLSCLRKMFFLLPSDTLKHSALAVSLFCRPFSEEAAAFVLNVESSEAVILLEGLRSSKVLSVDPEAKELLYDIHPLMRSFLRSVGTSPPVFNQVYTKAKDRFNNLYMTKMKDIAAMLDKDYVSAFELFDHDKPNFELALDISLTSDYLHVPREFHEAIMVCYLFEAMLDENQRRKSFKSWAEKTEEDGKEGSLFRVEMRCFEALQVLGLQGWKNATDVLNLAEDSLKIVHKELKHSDPYRLAQSIFLYVEGEIYYRKGSLPRALKSLFLSLEIMEDLLENHTSTTRCLNAIGNCYNVLGNPGEALKFYTRAYEMRKELSGSKNHLDLPFYKGQLGTVYEVQKQYDKAIQCYQEALELSKELKRSGILRLALFHRNIANAYAWKGEFEEAYKSAMDAYEIRKDILGDHPDTARSAFQVGEICKSLEDFDEAEEFLAEAWRIEQSLGHGNHSAVRDRIVQSYESILKRNRKKEFQKEALDFYQRLWMEEKEFSFANQSIIDEINTRLNESGDRKMIKKYEKEALWFYEMAWNSPDLQQLPHLKREDILQNVLHLCKELREKELLKKYQGEKLQFFEQLWEEQTSMTTQDKIDILCSLQDLATKQGDERKREKYKTLYEETKRGAPSQQSIQVERLTGVGEVTCGGGSVKIGHKPESIEQLQVHEETKTGTSEKTSTNKCGIREEGSLSDQQEPAFDIQFSPKQGGPEKTEYIFQTGTLKDEGVLPEKVKESQLSTTTNAASGIITSQGGMVKAEGVQLVCPPEAVDNPVSIKITLETPSSITV</sequence>
<evidence type="ECO:0000313" key="5">
    <source>
        <dbReference type="EMBL" id="KAJ7370044.1"/>
    </source>
</evidence>
<dbReference type="InterPro" id="IPR027417">
    <property type="entry name" value="P-loop_NTPase"/>
</dbReference>
<dbReference type="PANTHER" id="PTHR45641">
    <property type="entry name" value="TETRATRICOPEPTIDE REPEAT PROTEIN (AFU_ORTHOLOGUE AFUA_6G03870)"/>
    <property type="match status" value="1"/>
</dbReference>
<dbReference type="Proteomes" id="UP001163046">
    <property type="component" value="Unassembled WGS sequence"/>
</dbReference>
<evidence type="ECO:0000313" key="6">
    <source>
        <dbReference type="Proteomes" id="UP001163046"/>
    </source>
</evidence>
<dbReference type="EMBL" id="MU826874">
    <property type="protein sequence ID" value="KAJ7370044.1"/>
    <property type="molecule type" value="Genomic_DNA"/>
</dbReference>
<comment type="caution">
    <text evidence="5">The sequence shown here is derived from an EMBL/GenBank/DDBJ whole genome shotgun (WGS) entry which is preliminary data.</text>
</comment>
<dbReference type="Gene3D" id="1.25.40.10">
    <property type="entry name" value="Tetratricopeptide repeat domain"/>
    <property type="match status" value="2"/>
</dbReference>
<reference evidence="5" key="1">
    <citation type="submission" date="2023-01" db="EMBL/GenBank/DDBJ databases">
        <title>Genome assembly of the deep-sea coral Lophelia pertusa.</title>
        <authorList>
            <person name="Herrera S."/>
            <person name="Cordes E."/>
        </authorList>
    </citation>
    <scope>NUCLEOTIDE SEQUENCE</scope>
    <source>
        <strain evidence="5">USNM1676648</strain>
        <tissue evidence="5">Polyp</tissue>
    </source>
</reference>
<gene>
    <name evidence="5" type="ORF">OS493_034487</name>
</gene>
<accession>A0A9W9YYI3</accession>
<evidence type="ECO:0008006" key="7">
    <source>
        <dbReference type="Google" id="ProtNLM"/>
    </source>
</evidence>
<dbReference type="PROSITE" id="PS50005">
    <property type="entry name" value="TPR"/>
    <property type="match status" value="1"/>
</dbReference>
<dbReference type="Pfam" id="PF00515">
    <property type="entry name" value="TPR_1"/>
    <property type="match status" value="1"/>
</dbReference>